<gene>
    <name evidence="14" type="ORF">CLAU1311_LOCUS7640</name>
</gene>
<dbReference type="NCBIfam" id="TIGR01163">
    <property type="entry name" value="rpe"/>
    <property type="match status" value="1"/>
</dbReference>
<evidence type="ECO:0000256" key="12">
    <source>
        <dbReference type="PIRSR" id="PIRSR001461-2"/>
    </source>
</evidence>
<proteinExistence type="inferred from homology"/>
<evidence type="ECO:0000256" key="5">
    <source>
        <dbReference type="ARBA" id="ARBA00001954"/>
    </source>
</evidence>
<feature type="binding site" evidence="13">
    <location>
        <position position="72"/>
    </location>
    <ligand>
        <name>substrate</name>
    </ligand>
</feature>
<dbReference type="GO" id="GO:0046872">
    <property type="term" value="F:metal ion binding"/>
    <property type="evidence" value="ECO:0007669"/>
    <property type="project" value="UniProtKB-KW"/>
</dbReference>
<comment type="catalytic activity">
    <reaction evidence="1 10">
        <text>D-ribulose 5-phosphate = D-xylulose 5-phosphate</text>
        <dbReference type="Rhea" id="RHEA:13677"/>
        <dbReference type="ChEBI" id="CHEBI:57737"/>
        <dbReference type="ChEBI" id="CHEBI:58121"/>
        <dbReference type="EC" id="5.1.3.1"/>
    </reaction>
</comment>
<evidence type="ECO:0000256" key="13">
    <source>
        <dbReference type="PIRSR" id="PIRSR001461-3"/>
    </source>
</evidence>
<feature type="active site" description="Proton donor" evidence="11">
    <location>
        <position position="187"/>
    </location>
</feature>
<keyword evidence="9 10" id="KW-0413">Isomerase</keyword>
<dbReference type="EMBL" id="HBHU01011702">
    <property type="protein sequence ID" value="CAE0025872.1"/>
    <property type="molecule type" value="Transcribed_RNA"/>
</dbReference>
<feature type="binding site" evidence="13">
    <location>
        <begin position="209"/>
        <end position="210"/>
    </location>
    <ligand>
        <name>substrate</name>
    </ligand>
</feature>
<dbReference type="CDD" id="cd00429">
    <property type="entry name" value="RPE"/>
    <property type="match status" value="1"/>
</dbReference>
<comment type="cofactor">
    <cofactor evidence="2">
        <name>Mn(2+)</name>
        <dbReference type="ChEBI" id="CHEBI:29035"/>
    </cofactor>
</comment>
<feature type="binding site" evidence="12">
    <location>
        <position position="72"/>
    </location>
    <ligand>
        <name>a divalent metal cation</name>
        <dbReference type="ChEBI" id="CHEBI:60240"/>
    </ligand>
</feature>
<dbReference type="InterPro" id="IPR026019">
    <property type="entry name" value="Ribul_P_3_epim"/>
</dbReference>
<evidence type="ECO:0000256" key="6">
    <source>
        <dbReference type="ARBA" id="ARBA00009541"/>
    </source>
</evidence>
<keyword evidence="12" id="KW-0170">Cobalt</keyword>
<comment type="cofactor">
    <cofactor evidence="5">
        <name>Fe(2+)</name>
        <dbReference type="ChEBI" id="CHEBI:29033"/>
    </cofactor>
</comment>
<evidence type="ECO:0000256" key="2">
    <source>
        <dbReference type="ARBA" id="ARBA00001936"/>
    </source>
</evidence>
<dbReference type="PANTHER" id="PTHR11749">
    <property type="entry name" value="RIBULOSE-5-PHOSPHATE-3-EPIMERASE"/>
    <property type="match status" value="1"/>
</dbReference>
<feature type="binding site" evidence="13">
    <location>
        <begin position="158"/>
        <end position="161"/>
    </location>
    <ligand>
        <name>substrate</name>
    </ligand>
</feature>
<evidence type="ECO:0000256" key="10">
    <source>
        <dbReference type="PIRNR" id="PIRNR001461"/>
    </source>
</evidence>
<dbReference type="InterPro" id="IPR011060">
    <property type="entry name" value="RibuloseP-bd_barrel"/>
</dbReference>
<feature type="active site" description="Proton acceptor" evidence="11">
    <location>
        <position position="40"/>
    </location>
</feature>
<comment type="cofactor">
    <cofactor evidence="12">
        <name>a divalent metal cation</name>
        <dbReference type="ChEBI" id="CHEBI:60240"/>
    </cofactor>
    <text evidence="12">Binds 1 divalent metal cation per subunit.</text>
</comment>
<name>A0A7S2Z6C1_9CHLO</name>
<dbReference type="GO" id="GO:0005975">
    <property type="term" value="P:carbohydrate metabolic process"/>
    <property type="evidence" value="ECO:0007669"/>
    <property type="project" value="InterPro"/>
</dbReference>
<dbReference type="NCBIfam" id="NF004076">
    <property type="entry name" value="PRK05581.1-4"/>
    <property type="match status" value="1"/>
</dbReference>
<dbReference type="HAMAP" id="MF_02227">
    <property type="entry name" value="RPE"/>
    <property type="match status" value="1"/>
</dbReference>
<dbReference type="InterPro" id="IPR013785">
    <property type="entry name" value="Aldolase_TIM"/>
</dbReference>
<dbReference type="GO" id="GO:0006098">
    <property type="term" value="P:pentose-phosphate shunt"/>
    <property type="evidence" value="ECO:0007669"/>
    <property type="project" value="InterPro"/>
</dbReference>
<evidence type="ECO:0000313" key="14">
    <source>
        <dbReference type="EMBL" id="CAE0025872.1"/>
    </source>
</evidence>
<evidence type="ECO:0000256" key="4">
    <source>
        <dbReference type="ARBA" id="ARBA00001947"/>
    </source>
</evidence>
<dbReference type="PIRSF" id="PIRSF001461">
    <property type="entry name" value="RPE"/>
    <property type="match status" value="1"/>
</dbReference>
<feature type="binding site" evidence="12">
    <location>
        <position position="40"/>
    </location>
    <ligand>
        <name>a divalent metal cation</name>
        <dbReference type="ChEBI" id="CHEBI:60240"/>
    </ligand>
</feature>
<keyword evidence="12" id="KW-0862">Zinc</keyword>
<dbReference type="AlphaFoldDB" id="A0A7S2Z6C1"/>
<evidence type="ECO:0000256" key="9">
    <source>
        <dbReference type="ARBA" id="ARBA00023235"/>
    </source>
</evidence>
<evidence type="ECO:0000256" key="3">
    <source>
        <dbReference type="ARBA" id="ARBA00001941"/>
    </source>
</evidence>
<comment type="cofactor">
    <cofactor evidence="4">
        <name>Zn(2+)</name>
        <dbReference type="ChEBI" id="CHEBI:29105"/>
    </cofactor>
</comment>
<evidence type="ECO:0000256" key="1">
    <source>
        <dbReference type="ARBA" id="ARBA00001782"/>
    </source>
</evidence>
<feature type="binding site" evidence="12">
    <location>
        <position position="187"/>
    </location>
    <ligand>
        <name>a divalent metal cation</name>
        <dbReference type="ChEBI" id="CHEBI:60240"/>
    </ligand>
</feature>
<feature type="binding site" evidence="12">
    <location>
        <position position="38"/>
    </location>
    <ligand>
        <name>a divalent metal cation</name>
        <dbReference type="ChEBI" id="CHEBI:60240"/>
    </ligand>
</feature>
<reference evidence="14" key="1">
    <citation type="submission" date="2021-01" db="EMBL/GenBank/DDBJ databases">
        <authorList>
            <person name="Corre E."/>
            <person name="Pelletier E."/>
            <person name="Niang G."/>
            <person name="Scheremetjew M."/>
            <person name="Finn R."/>
            <person name="Kale V."/>
            <person name="Holt S."/>
            <person name="Cochrane G."/>
            <person name="Meng A."/>
            <person name="Brown T."/>
            <person name="Cohen L."/>
        </authorList>
    </citation>
    <scope>NUCLEOTIDE SEQUENCE</scope>
    <source>
        <strain evidence="14">RCC856</strain>
    </source>
</reference>
<keyword evidence="12" id="KW-0464">Manganese</keyword>
<dbReference type="SUPFAM" id="SSF51366">
    <property type="entry name" value="Ribulose-phoshate binding barrel"/>
    <property type="match status" value="1"/>
</dbReference>
<sequence>MTRDRPECKISPSILSSDFARLAEECERMVSCGADWLHVDVMDGHFVPNLTLGAPIVKSLRKNLPDAFLDCHLMVSNPKQWVPDFAKAGASLYCFHLECLMDDGSSEAQAAEVSALIDLIRESGMKAGVALKPKTPAEWVLPFLDKLDLVLVLTVEPGFGGQKFMADVVGKCSVIRAASKEIDIEVDGGLSPSTVDAAAAVGANVVVAGSAIFGSDKPAEVITTLRTSVEKHANAAA</sequence>
<protein>
    <recommendedName>
        <fullName evidence="7 10">Ribulose-phosphate 3-epimerase</fullName>
        <ecNumber evidence="7 10">5.1.3.1</ecNumber>
    </recommendedName>
</protein>
<evidence type="ECO:0000256" key="8">
    <source>
        <dbReference type="ARBA" id="ARBA00022723"/>
    </source>
</evidence>
<accession>A0A7S2Z6C1</accession>
<organism evidence="14">
    <name type="scientific">Chloropicon laureae</name>
    <dbReference type="NCBI Taxonomy" id="464258"/>
    <lineage>
        <taxon>Eukaryota</taxon>
        <taxon>Viridiplantae</taxon>
        <taxon>Chlorophyta</taxon>
        <taxon>Chloropicophyceae</taxon>
        <taxon>Chloropicales</taxon>
        <taxon>Chloropicaceae</taxon>
        <taxon>Chloropicon</taxon>
    </lineage>
</organism>
<evidence type="ECO:0000256" key="7">
    <source>
        <dbReference type="ARBA" id="ARBA00013188"/>
    </source>
</evidence>
<comment type="similarity">
    <text evidence="6 10">Belongs to the ribulose-phosphate 3-epimerase family.</text>
</comment>
<feature type="binding site" evidence="13">
    <location>
        <position position="189"/>
    </location>
    <ligand>
        <name>substrate</name>
    </ligand>
</feature>
<dbReference type="GO" id="GO:0004750">
    <property type="term" value="F:D-ribulose-phosphate 3-epimerase activity"/>
    <property type="evidence" value="ECO:0007669"/>
    <property type="project" value="UniProtKB-EC"/>
</dbReference>
<keyword evidence="10" id="KW-0119">Carbohydrate metabolism</keyword>
<dbReference type="PROSITE" id="PS01085">
    <property type="entry name" value="RIBUL_P_3_EPIMER_1"/>
    <property type="match status" value="1"/>
</dbReference>
<dbReference type="Gene3D" id="3.20.20.70">
    <property type="entry name" value="Aldolase class I"/>
    <property type="match status" value="1"/>
</dbReference>
<dbReference type="Pfam" id="PF00834">
    <property type="entry name" value="Ribul_P_3_epim"/>
    <property type="match status" value="1"/>
</dbReference>
<comment type="cofactor">
    <cofactor evidence="3">
        <name>Co(2+)</name>
        <dbReference type="ChEBI" id="CHEBI:48828"/>
    </cofactor>
</comment>
<dbReference type="EC" id="5.1.3.1" evidence="7 10"/>
<dbReference type="InterPro" id="IPR000056">
    <property type="entry name" value="Ribul_P_3_epim-like"/>
</dbReference>
<feature type="binding site" evidence="13">
    <location>
        <position position="13"/>
    </location>
    <ligand>
        <name>substrate</name>
    </ligand>
</feature>
<keyword evidence="8 12" id="KW-0479">Metal-binding</keyword>
<dbReference type="FunFam" id="3.20.20.70:FF:000171">
    <property type="entry name" value="Ribulose-phosphate 3-epimerase"/>
    <property type="match status" value="1"/>
</dbReference>
<evidence type="ECO:0000256" key="11">
    <source>
        <dbReference type="PIRSR" id="PIRSR001461-1"/>
    </source>
</evidence>